<dbReference type="InterPro" id="IPR011335">
    <property type="entry name" value="Restrct_endonuc-II-like"/>
</dbReference>
<dbReference type="CDD" id="cd22325">
    <property type="entry name" value="ERCC1_C-like"/>
    <property type="match status" value="1"/>
</dbReference>
<evidence type="ECO:0000256" key="2">
    <source>
        <dbReference type="ARBA" id="ARBA00008283"/>
    </source>
</evidence>
<feature type="compositionally biased region" description="Acidic residues" evidence="7">
    <location>
        <begin position="301"/>
        <end position="315"/>
    </location>
</feature>
<organism evidence="9 10">
    <name type="scientific">Multifurca ochricompacta</name>
    <dbReference type="NCBI Taxonomy" id="376703"/>
    <lineage>
        <taxon>Eukaryota</taxon>
        <taxon>Fungi</taxon>
        <taxon>Dikarya</taxon>
        <taxon>Basidiomycota</taxon>
        <taxon>Agaricomycotina</taxon>
        <taxon>Agaricomycetes</taxon>
        <taxon>Russulales</taxon>
        <taxon>Russulaceae</taxon>
        <taxon>Multifurca</taxon>
    </lineage>
</organism>
<dbReference type="Pfam" id="PF03834">
    <property type="entry name" value="Rad10"/>
    <property type="match status" value="1"/>
</dbReference>
<reference evidence="9" key="1">
    <citation type="journal article" date="2022" name="New Phytol.">
        <title>Evolutionary transition to the ectomycorrhizal habit in the genomes of a hyperdiverse lineage of mushroom-forming fungi.</title>
        <authorList>
            <person name="Looney B."/>
            <person name="Miyauchi S."/>
            <person name="Morin E."/>
            <person name="Drula E."/>
            <person name="Courty P.E."/>
            <person name="Kohler A."/>
            <person name="Kuo A."/>
            <person name="LaButti K."/>
            <person name="Pangilinan J."/>
            <person name="Lipzen A."/>
            <person name="Riley R."/>
            <person name="Andreopoulos W."/>
            <person name="He G."/>
            <person name="Johnson J."/>
            <person name="Nolan M."/>
            <person name="Tritt A."/>
            <person name="Barry K.W."/>
            <person name="Grigoriev I.V."/>
            <person name="Nagy L.G."/>
            <person name="Hibbett D."/>
            <person name="Henrissat B."/>
            <person name="Matheny P.B."/>
            <person name="Labbe J."/>
            <person name="Martin F.M."/>
        </authorList>
    </citation>
    <scope>NUCLEOTIDE SEQUENCE</scope>
    <source>
        <strain evidence="9">BPL690</strain>
    </source>
</reference>
<keyword evidence="3" id="KW-0227">DNA damage</keyword>
<dbReference type="InterPro" id="IPR004579">
    <property type="entry name" value="ERCC1/RAD10/SWI10"/>
</dbReference>
<evidence type="ECO:0000256" key="1">
    <source>
        <dbReference type="ARBA" id="ARBA00004123"/>
    </source>
</evidence>
<dbReference type="SUPFAM" id="SSF47781">
    <property type="entry name" value="RuvA domain 2-like"/>
    <property type="match status" value="1"/>
</dbReference>
<dbReference type="GO" id="GO:0070914">
    <property type="term" value="P:UV-damage excision repair"/>
    <property type="evidence" value="ECO:0007669"/>
    <property type="project" value="TreeGrafter"/>
</dbReference>
<dbReference type="GO" id="GO:0004519">
    <property type="term" value="F:endonuclease activity"/>
    <property type="evidence" value="ECO:0007669"/>
    <property type="project" value="UniProtKB-KW"/>
</dbReference>
<gene>
    <name evidence="9" type="ORF">B0F90DRAFT_1913165</name>
</gene>
<feature type="compositionally biased region" description="Polar residues" evidence="7">
    <location>
        <begin position="223"/>
        <end position="246"/>
    </location>
</feature>
<keyword evidence="6" id="KW-0539">Nucleus</keyword>
<dbReference type="SUPFAM" id="SSF52980">
    <property type="entry name" value="Restriction endonuclease-like"/>
    <property type="match status" value="1"/>
</dbReference>
<dbReference type="GO" id="GO:0006312">
    <property type="term" value="P:mitotic recombination"/>
    <property type="evidence" value="ECO:0007669"/>
    <property type="project" value="TreeGrafter"/>
</dbReference>
<dbReference type="Proteomes" id="UP001203297">
    <property type="component" value="Unassembled WGS sequence"/>
</dbReference>
<evidence type="ECO:0000313" key="9">
    <source>
        <dbReference type="EMBL" id="KAI0295073.1"/>
    </source>
</evidence>
<keyword evidence="4" id="KW-0238">DNA-binding</keyword>
<dbReference type="Pfam" id="PF14520">
    <property type="entry name" value="HHH_5"/>
    <property type="match status" value="1"/>
</dbReference>
<keyword evidence="9" id="KW-0540">Nuclease</keyword>
<evidence type="ECO:0000313" key="10">
    <source>
        <dbReference type="Proteomes" id="UP001203297"/>
    </source>
</evidence>
<dbReference type="GO" id="GO:0070522">
    <property type="term" value="C:ERCC4-ERCC1 complex"/>
    <property type="evidence" value="ECO:0007669"/>
    <property type="project" value="TreeGrafter"/>
</dbReference>
<dbReference type="Gene3D" id="1.10.150.20">
    <property type="entry name" value="5' to 3' exonuclease, C-terminal subdomain"/>
    <property type="match status" value="1"/>
</dbReference>
<comment type="caution">
    <text evidence="9">The sequence shown here is derived from an EMBL/GenBank/DDBJ whole genome shotgun (WGS) entry which is preliminary data.</text>
</comment>
<accession>A0AAD4LYE9</accession>
<comment type="similarity">
    <text evidence="2">Belongs to the ERCC1/RAD10/SWI10 family.</text>
</comment>
<keyword evidence="9" id="KW-0255">Endonuclease</keyword>
<dbReference type="NCBIfam" id="TIGR00597">
    <property type="entry name" value="rad10"/>
    <property type="match status" value="1"/>
</dbReference>
<evidence type="ECO:0000256" key="6">
    <source>
        <dbReference type="ARBA" id="ARBA00023242"/>
    </source>
</evidence>
<comment type="subcellular location">
    <subcellularLocation>
        <location evidence="1">Nucleus</location>
    </subcellularLocation>
</comment>
<dbReference type="GO" id="GO:0000110">
    <property type="term" value="C:nucleotide-excision repair factor 1 complex"/>
    <property type="evidence" value="ECO:0007669"/>
    <property type="project" value="TreeGrafter"/>
</dbReference>
<keyword evidence="5" id="KW-0234">DNA repair</keyword>
<dbReference type="InterPro" id="IPR010994">
    <property type="entry name" value="RuvA_2-like"/>
</dbReference>
<feature type="domain" description="ERCC1-like central" evidence="8">
    <location>
        <begin position="27"/>
        <end position="140"/>
    </location>
</feature>
<dbReference type="InterPro" id="IPR047260">
    <property type="entry name" value="ERCC1-like_central_dom"/>
</dbReference>
<protein>
    <submittedName>
        <fullName evidence="9">Restriction endonuclease type II-like protein</fullName>
    </submittedName>
</protein>
<dbReference type="PANTHER" id="PTHR12749:SF0">
    <property type="entry name" value="DNA EXCISION REPAIR PROTEIN ERCC-1"/>
    <property type="match status" value="1"/>
</dbReference>
<keyword evidence="10" id="KW-1185">Reference proteome</keyword>
<proteinExistence type="inferred from homology"/>
<name>A0AAD4LYE9_9AGAM</name>
<dbReference type="AlphaFoldDB" id="A0AAD4LYE9"/>
<dbReference type="FunFam" id="3.40.50.10130:FF:000001">
    <property type="entry name" value="DNA excision repair protein ERCC-1"/>
    <property type="match status" value="1"/>
</dbReference>
<evidence type="ECO:0000256" key="7">
    <source>
        <dbReference type="SAM" id="MobiDB-lite"/>
    </source>
</evidence>
<dbReference type="GO" id="GO:0003697">
    <property type="term" value="F:single-stranded DNA binding"/>
    <property type="evidence" value="ECO:0007669"/>
    <property type="project" value="TreeGrafter"/>
</dbReference>
<dbReference type="PANTHER" id="PTHR12749">
    <property type="entry name" value="EXCISION REPAIR CROSS-COMPLEMENTING 1 ERCC1"/>
    <property type="match status" value="1"/>
</dbReference>
<dbReference type="EMBL" id="WTXG01000063">
    <property type="protein sequence ID" value="KAI0295073.1"/>
    <property type="molecule type" value="Genomic_DNA"/>
</dbReference>
<keyword evidence="9" id="KW-0378">Hydrolase</keyword>
<evidence type="ECO:0000256" key="3">
    <source>
        <dbReference type="ARBA" id="ARBA00022763"/>
    </source>
</evidence>
<evidence type="ECO:0000256" key="5">
    <source>
        <dbReference type="ARBA" id="ARBA00023204"/>
    </source>
</evidence>
<dbReference type="GO" id="GO:0003684">
    <property type="term" value="F:damaged DNA binding"/>
    <property type="evidence" value="ECO:0007669"/>
    <property type="project" value="InterPro"/>
</dbReference>
<sequence>MEAIAHKGKHQHQQRQPPVVQPSLGNSIIINPCQRLNPIIECIRNVPKEFGDILPDYQVGKTTGVLFLSLRYHRLHPEYIHQRIERLGQSYNLRILLLMCDISEHRDPIRELTRICLLNNITVIVTWSTDEAGQYLTAYKQSEHRSPTLIRERVDKTPSAIFRAALTSIPRVNKTDVETLRTSFGSFARIAQVDSAQLARLPGFGPKKVARLKDAFERPFRTGASTSGALTQPVTNVTERTSNEPVDNSVWDIQLDLNTPSPSPSPSPLPELGRLLELDQGPSSSSSLSKRVREESPIWEIEGDDDVTFPEEQGEEGGGGGGGTNLSWNVDPDLDEDIDMDIAPALRAKRRRA</sequence>
<evidence type="ECO:0000259" key="8">
    <source>
        <dbReference type="Pfam" id="PF03834"/>
    </source>
</evidence>
<dbReference type="Gene3D" id="3.40.50.10130">
    <property type="match status" value="1"/>
</dbReference>
<dbReference type="GO" id="GO:0006302">
    <property type="term" value="P:double-strand break repair"/>
    <property type="evidence" value="ECO:0007669"/>
    <property type="project" value="UniProtKB-ARBA"/>
</dbReference>
<evidence type="ECO:0000256" key="4">
    <source>
        <dbReference type="ARBA" id="ARBA00023125"/>
    </source>
</evidence>
<feature type="region of interest" description="Disordered" evidence="7">
    <location>
        <begin position="220"/>
        <end position="353"/>
    </location>
</feature>